<dbReference type="AlphaFoldDB" id="A0AAP0J6A0"/>
<dbReference type="GO" id="GO:0005829">
    <property type="term" value="C:cytosol"/>
    <property type="evidence" value="ECO:0007669"/>
    <property type="project" value="TreeGrafter"/>
</dbReference>
<feature type="compositionally biased region" description="Acidic residues" evidence="3">
    <location>
        <begin position="378"/>
        <end position="391"/>
    </location>
</feature>
<organism evidence="4 5">
    <name type="scientific">Stephania yunnanensis</name>
    <dbReference type="NCBI Taxonomy" id="152371"/>
    <lineage>
        <taxon>Eukaryota</taxon>
        <taxon>Viridiplantae</taxon>
        <taxon>Streptophyta</taxon>
        <taxon>Embryophyta</taxon>
        <taxon>Tracheophyta</taxon>
        <taxon>Spermatophyta</taxon>
        <taxon>Magnoliopsida</taxon>
        <taxon>Ranunculales</taxon>
        <taxon>Menispermaceae</taxon>
        <taxon>Menispermoideae</taxon>
        <taxon>Cissampelideae</taxon>
        <taxon>Stephania</taxon>
    </lineage>
</organism>
<keyword evidence="1" id="KW-0677">Repeat</keyword>
<name>A0AAP0J6A0_9MAGN</name>
<reference evidence="4 5" key="1">
    <citation type="submission" date="2024-01" db="EMBL/GenBank/DDBJ databases">
        <title>Genome assemblies of Stephania.</title>
        <authorList>
            <person name="Yang L."/>
        </authorList>
    </citation>
    <scope>NUCLEOTIDE SEQUENCE [LARGE SCALE GENOMIC DNA]</scope>
    <source>
        <strain evidence="4">YNDBR</strain>
        <tissue evidence="4">Leaf</tissue>
    </source>
</reference>
<evidence type="ECO:0000313" key="4">
    <source>
        <dbReference type="EMBL" id="KAK9128502.1"/>
    </source>
</evidence>
<dbReference type="SUPFAM" id="SSF52540">
    <property type="entry name" value="P-loop containing nucleoside triphosphate hydrolases"/>
    <property type="match status" value="1"/>
</dbReference>
<evidence type="ECO:0000256" key="2">
    <source>
        <dbReference type="ARBA" id="ARBA00023054"/>
    </source>
</evidence>
<dbReference type="SUPFAM" id="SSF144000">
    <property type="entry name" value="Oxysterol-binding protein-like"/>
    <property type="match status" value="1"/>
</dbReference>
<dbReference type="InterPro" id="IPR000648">
    <property type="entry name" value="Oxysterol-bd"/>
</dbReference>
<dbReference type="PROSITE" id="PS50096">
    <property type="entry name" value="IQ"/>
    <property type="match status" value="2"/>
</dbReference>
<sequence>MIVACHCEGRGWKFWGDSNLKSKFWGSSIQLDPVGVLILVFDDGKVFQWSKEQVKFEISEDWVVLPLCLFPDMLVLLLSKESLMFLRQQYEIMRREAASLRIQKYLRMHLARKAYNTLRSSAVCIQTGIRVMVARNDLRFRLQTRAAILIQTRSVADLPSQQRLVLSLICCCSPRHRRPPQRCQSCSPRGLASVLIPETTVCSLRVARRQHPAAGPPLIASLPITATSELICTTLWVRATVTEPLPLARDLPWASVSSLTRRGTGAAARVADSSSRLLALSFAPSRRREPPSTTSNLAGAAAPRRSSIPVADEESSGGAMLGPMTSVCDQRTESQKERGGGDRRTVALEEESMQRRSDPRCRGRRRMMQMKDRGGGVADDDDDGDGGDDDGVASMKRVSSCLRREWTRRMGFRFHLFYCERLILSSIVCR</sequence>
<dbReference type="Pfam" id="PF01237">
    <property type="entry name" value="Oxysterol_BP"/>
    <property type="match status" value="1"/>
</dbReference>
<dbReference type="PANTHER" id="PTHR10972">
    <property type="entry name" value="OXYSTEROL-BINDING PROTEIN-RELATED"/>
    <property type="match status" value="1"/>
</dbReference>
<evidence type="ECO:0000256" key="3">
    <source>
        <dbReference type="SAM" id="MobiDB-lite"/>
    </source>
</evidence>
<accession>A0AAP0J6A0</accession>
<dbReference type="InterPro" id="IPR027417">
    <property type="entry name" value="P-loop_NTPase"/>
</dbReference>
<dbReference type="PANTHER" id="PTHR10972:SF96">
    <property type="entry name" value="OXYSTEROL-BINDING PROTEIN-RELATED PROTEIN 1A-RELATED"/>
    <property type="match status" value="1"/>
</dbReference>
<dbReference type="EMBL" id="JBBNAF010000007">
    <property type="protein sequence ID" value="KAK9128502.1"/>
    <property type="molecule type" value="Genomic_DNA"/>
</dbReference>
<dbReference type="SMART" id="SM00015">
    <property type="entry name" value="IQ"/>
    <property type="match status" value="2"/>
</dbReference>
<comment type="caution">
    <text evidence="4">The sequence shown here is derived from an EMBL/GenBank/DDBJ whole genome shotgun (WGS) entry which is preliminary data.</text>
</comment>
<evidence type="ECO:0000256" key="1">
    <source>
        <dbReference type="ARBA" id="ARBA00022737"/>
    </source>
</evidence>
<keyword evidence="5" id="KW-1185">Reference proteome</keyword>
<feature type="region of interest" description="Disordered" evidence="3">
    <location>
        <begin position="283"/>
        <end position="391"/>
    </location>
</feature>
<keyword evidence="2" id="KW-0175">Coiled coil</keyword>
<dbReference type="Gene3D" id="2.40.160.120">
    <property type="match status" value="1"/>
</dbReference>
<gene>
    <name evidence="4" type="ORF">Syun_017299</name>
</gene>
<proteinExistence type="predicted"/>
<dbReference type="Gene3D" id="1.20.5.190">
    <property type="match status" value="1"/>
</dbReference>
<dbReference type="Pfam" id="PF00612">
    <property type="entry name" value="IQ"/>
    <property type="match status" value="1"/>
</dbReference>
<dbReference type="Proteomes" id="UP001420932">
    <property type="component" value="Unassembled WGS sequence"/>
</dbReference>
<dbReference type="InterPro" id="IPR037239">
    <property type="entry name" value="OSBP_sf"/>
</dbReference>
<dbReference type="FunFam" id="1.20.5.190:FF:000001">
    <property type="entry name" value="unconventional myosin-Va"/>
    <property type="match status" value="1"/>
</dbReference>
<dbReference type="GO" id="GO:0016020">
    <property type="term" value="C:membrane"/>
    <property type="evidence" value="ECO:0007669"/>
    <property type="project" value="TreeGrafter"/>
</dbReference>
<protein>
    <submittedName>
        <fullName evidence="4">Uncharacterized protein</fullName>
    </submittedName>
</protein>
<dbReference type="InterPro" id="IPR000048">
    <property type="entry name" value="IQ_motif_EF-hand-BS"/>
</dbReference>
<dbReference type="GO" id="GO:0032934">
    <property type="term" value="F:sterol binding"/>
    <property type="evidence" value="ECO:0007669"/>
    <property type="project" value="TreeGrafter"/>
</dbReference>
<feature type="compositionally biased region" description="Basic and acidic residues" evidence="3">
    <location>
        <begin position="330"/>
        <end position="361"/>
    </location>
</feature>
<evidence type="ECO:0000313" key="5">
    <source>
        <dbReference type="Proteomes" id="UP001420932"/>
    </source>
</evidence>